<dbReference type="RefSeq" id="WP_290365061.1">
    <property type="nucleotide sequence ID" value="NZ_JAUFQU010000035.1"/>
</dbReference>
<evidence type="ECO:0000313" key="2">
    <source>
        <dbReference type="Proteomes" id="UP001242368"/>
    </source>
</evidence>
<reference evidence="2" key="1">
    <citation type="journal article" date="2019" name="Int. J. Syst. Evol. Microbiol.">
        <title>The Global Catalogue of Microorganisms (GCM) 10K type strain sequencing project: providing services to taxonomists for standard genome sequencing and annotation.</title>
        <authorList>
            <consortium name="The Broad Institute Genomics Platform"/>
            <consortium name="The Broad Institute Genome Sequencing Center for Infectious Disease"/>
            <person name="Wu L."/>
            <person name="Ma J."/>
        </authorList>
    </citation>
    <scope>NUCLEOTIDE SEQUENCE [LARGE SCALE GENOMIC DNA]</scope>
    <source>
        <strain evidence="2">CECT 7184</strain>
    </source>
</reference>
<accession>A0ABT8CYW7</accession>
<protein>
    <submittedName>
        <fullName evidence="1">AVAST type 1 anti-phage system protein Avs1c</fullName>
    </submittedName>
</protein>
<organism evidence="1 2">
    <name type="scientific">Paenimyroides ceti</name>
    <dbReference type="NCBI Taxonomy" id="395087"/>
    <lineage>
        <taxon>Bacteria</taxon>
        <taxon>Pseudomonadati</taxon>
        <taxon>Bacteroidota</taxon>
        <taxon>Flavobacteriia</taxon>
        <taxon>Flavobacteriales</taxon>
        <taxon>Flavobacteriaceae</taxon>
        <taxon>Paenimyroides</taxon>
    </lineage>
</organism>
<keyword evidence="2" id="KW-1185">Reference proteome</keyword>
<sequence length="108" mass="13131">MPNSRKEFEHNMHLLKERAEKGQIHLTKSSIRSIKGMMNARYAPNQRVNLHTVDEMARLMANMVTQMSYQKEFKTKEKWRRISMVCLRLKREENLNTIFFYWQRIPTE</sequence>
<gene>
    <name evidence="1" type="primary">avs1c</name>
    <name evidence="1" type="ORF">QW060_20660</name>
</gene>
<dbReference type="Proteomes" id="UP001242368">
    <property type="component" value="Unassembled WGS sequence"/>
</dbReference>
<dbReference type="NCBIfam" id="NF041811">
    <property type="entry name" value="Avs1c"/>
    <property type="match status" value="1"/>
</dbReference>
<name>A0ABT8CYW7_9FLAO</name>
<evidence type="ECO:0000313" key="1">
    <source>
        <dbReference type="EMBL" id="MDN3709424.1"/>
    </source>
</evidence>
<proteinExistence type="predicted"/>
<comment type="caution">
    <text evidence="1">The sequence shown here is derived from an EMBL/GenBank/DDBJ whole genome shotgun (WGS) entry which is preliminary data.</text>
</comment>
<dbReference type="EMBL" id="JAUFQU010000035">
    <property type="protein sequence ID" value="MDN3709424.1"/>
    <property type="molecule type" value="Genomic_DNA"/>
</dbReference>